<dbReference type="PRINTS" id="PR01853">
    <property type="entry name" value="YAJCTRNLCASE"/>
</dbReference>
<organism evidence="11 12">
    <name type="scientific">Natronincola peptidivorans</name>
    <dbReference type="NCBI Taxonomy" id="426128"/>
    <lineage>
        <taxon>Bacteria</taxon>
        <taxon>Bacillati</taxon>
        <taxon>Bacillota</taxon>
        <taxon>Clostridia</taxon>
        <taxon>Peptostreptococcales</taxon>
        <taxon>Natronincolaceae</taxon>
        <taxon>Natronincola</taxon>
    </lineage>
</organism>
<evidence type="ECO:0000256" key="5">
    <source>
        <dbReference type="ARBA" id="ARBA00022692"/>
    </source>
</evidence>
<keyword evidence="4" id="KW-1003">Cell membrane</keyword>
<dbReference type="InterPro" id="IPR003849">
    <property type="entry name" value="Preprotein_translocase_YajC"/>
</dbReference>
<keyword evidence="5 10" id="KW-0812">Transmembrane</keyword>
<evidence type="ECO:0000256" key="9">
    <source>
        <dbReference type="ARBA" id="ARBA00023136"/>
    </source>
</evidence>
<evidence type="ECO:0000256" key="6">
    <source>
        <dbReference type="ARBA" id="ARBA00022927"/>
    </source>
</evidence>
<dbReference type="RefSeq" id="WP_090438618.1">
    <property type="nucleotide sequence ID" value="NZ_FOHU01000001.1"/>
</dbReference>
<evidence type="ECO:0000256" key="2">
    <source>
        <dbReference type="ARBA" id="ARBA00006742"/>
    </source>
</evidence>
<dbReference type="PANTHER" id="PTHR33909">
    <property type="entry name" value="SEC TRANSLOCON ACCESSORY COMPLEX SUBUNIT YAJC"/>
    <property type="match status" value="1"/>
</dbReference>
<dbReference type="SMART" id="SM01323">
    <property type="entry name" value="YajC"/>
    <property type="match status" value="1"/>
</dbReference>
<dbReference type="OrthoDB" id="9800132at2"/>
<keyword evidence="9 10" id="KW-0472">Membrane</keyword>
<evidence type="ECO:0000256" key="8">
    <source>
        <dbReference type="ARBA" id="ARBA00023010"/>
    </source>
</evidence>
<dbReference type="Proteomes" id="UP000199568">
    <property type="component" value="Unassembled WGS sequence"/>
</dbReference>
<protein>
    <submittedName>
        <fullName evidence="11">Protein translocase subunit yajC</fullName>
    </submittedName>
</protein>
<dbReference type="GO" id="GO:0015031">
    <property type="term" value="P:protein transport"/>
    <property type="evidence" value="ECO:0007669"/>
    <property type="project" value="UniProtKB-KW"/>
</dbReference>
<evidence type="ECO:0000313" key="11">
    <source>
        <dbReference type="EMBL" id="SES73744.1"/>
    </source>
</evidence>
<keyword evidence="3" id="KW-0813">Transport</keyword>
<dbReference type="STRING" id="426128.SAMN05660297_00450"/>
<gene>
    <name evidence="11" type="ORF">SAMN05660297_00450</name>
</gene>
<comment type="subcellular location">
    <subcellularLocation>
        <location evidence="1">Cell membrane</location>
        <topology evidence="1">Single-pass membrane protein</topology>
    </subcellularLocation>
</comment>
<keyword evidence="8" id="KW-0811">Translocation</keyword>
<keyword evidence="6" id="KW-0653">Protein transport</keyword>
<dbReference type="AlphaFoldDB" id="A0A1H9YYT0"/>
<keyword evidence="12" id="KW-1185">Reference proteome</keyword>
<accession>A0A1H9YYT0</accession>
<evidence type="ECO:0000256" key="10">
    <source>
        <dbReference type="SAM" id="Phobius"/>
    </source>
</evidence>
<feature type="transmembrane region" description="Helical" evidence="10">
    <location>
        <begin position="6"/>
        <end position="23"/>
    </location>
</feature>
<evidence type="ECO:0000256" key="1">
    <source>
        <dbReference type="ARBA" id="ARBA00004162"/>
    </source>
</evidence>
<evidence type="ECO:0000256" key="3">
    <source>
        <dbReference type="ARBA" id="ARBA00022448"/>
    </source>
</evidence>
<dbReference type="Pfam" id="PF02699">
    <property type="entry name" value="YajC"/>
    <property type="match status" value="1"/>
</dbReference>
<reference evidence="11 12" key="1">
    <citation type="submission" date="2016-10" db="EMBL/GenBank/DDBJ databases">
        <authorList>
            <person name="de Groot N.N."/>
        </authorList>
    </citation>
    <scope>NUCLEOTIDE SEQUENCE [LARGE SCALE GENOMIC DNA]</scope>
    <source>
        <strain evidence="11 12">DSM 18979</strain>
    </source>
</reference>
<evidence type="ECO:0000313" key="12">
    <source>
        <dbReference type="Proteomes" id="UP000199568"/>
    </source>
</evidence>
<sequence>MFQQFGGLIIPLGFLAIFYFLIIRPQQKREKKTKDMRNSLKVGDEIVTIGGIYGNIIKIKDDIITIEVGADKTKLTIAKWAVGNVVSEENSK</sequence>
<keyword evidence="7 10" id="KW-1133">Transmembrane helix</keyword>
<dbReference type="PANTHER" id="PTHR33909:SF1">
    <property type="entry name" value="SEC TRANSLOCON ACCESSORY COMPLEX SUBUNIT YAJC"/>
    <property type="match status" value="1"/>
</dbReference>
<dbReference type="GO" id="GO:0005886">
    <property type="term" value="C:plasma membrane"/>
    <property type="evidence" value="ECO:0007669"/>
    <property type="project" value="UniProtKB-SubCell"/>
</dbReference>
<evidence type="ECO:0000256" key="4">
    <source>
        <dbReference type="ARBA" id="ARBA00022475"/>
    </source>
</evidence>
<evidence type="ECO:0000256" key="7">
    <source>
        <dbReference type="ARBA" id="ARBA00022989"/>
    </source>
</evidence>
<name>A0A1H9YYT0_9FIRM</name>
<comment type="similarity">
    <text evidence="2">Belongs to the YajC family.</text>
</comment>
<dbReference type="NCBIfam" id="TIGR00739">
    <property type="entry name" value="yajC"/>
    <property type="match status" value="1"/>
</dbReference>
<proteinExistence type="inferred from homology"/>
<dbReference type="EMBL" id="FOHU01000001">
    <property type="protein sequence ID" value="SES73744.1"/>
    <property type="molecule type" value="Genomic_DNA"/>
</dbReference>